<reference evidence="6" key="1">
    <citation type="submission" date="2017-03" db="EMBL/GenBank/DDBJ databases">
        <title>Genomes of endolithic fungi from Antarctica.</title>
        <authorList>
            <person name="Coleine C."/>
            <person name="Masonjones S."/>
            <person name="Stajich J.E."/>
        </authorList>
    </citation>
    <scope>NUCLEOTIDE SEQUENCE [LARGE SCALE GENOMIC DNA]</scope>
    <source>
        <strain evidence="6">CCFEE 5527</strain>
    </source>
</reference>
<dbReference type="PROSITE" id="PS51186">
    <property type="entry name" value="GNAT"/>
    <property type="match status" value="1"/>
</dbReference>
<dbReference type="GO" id="GO:0005737">
    <property type="term" value="C:cytoplasm"/>
    <property type="evidence" value="ECO:0007669"/>
    <property type="project" value="TreeGrafter"/>
</dbReference>
<dbReference type="Gene3D" id="3.40.630.30">
    <property type="match status" value="1"/>
</dbReference>
<protein>
    <recommendedName>
        <fullName evidence="4">N-acetyltransferase domain-containing protein</fullName>
    </recommendedName>
</protein>
<keyword evidence="2" id="KW-0012">Acyltransferase</keyword>
<keyword evidence="6" id="KW-1185">Reference proteome</keyword>
<accession>A0A1V8STS4</accession>
<name>A0A1V8STS4_9PEZI</name>
<evidence type="ECO:0000256" key="2">
    <source>
        <dbReference type="ARBA" id="ARBA00023315"/>
    </source>
</evidence>
<dbReference type="SUPFAM" id="SSF55729">
    <property type="entry name" value="Acyl-CoA N-acyltransferases (Nat)"/>
    <property type="match status" value="1"/>
</dbReference>
<dbReference type="GO" id="GO:0004059">
    <property type="term" value="F:aralkylamine N-acetyltransferase activity"/>
    <property type="evidence" value="ECO:0007669"/>
    <property type="project" value="TreeGrafter"/>
</dbReference>
<dbReference type="FunCoup" id="A0A1V8STS4">
    <property type="interactions" value="406"/>
</dbReference>
<evidence type="ECO:0000256" key="3">
    <source>
        <dbReference type="SAM" id="MobiDB-lite"/>
    </source>
</evidence>
<sequence length="267" mass="29197">MPRELVPENNIPDQRPSEANDEDSDQPQQEGTGGPEESSMSAEDENIMFNRLARRRPPRSKRDDLHPYTQTLVMSEVDSCNIIEEATFPPQERASKEKIVYRIRVCPELTLGIYTSHTGSDIATAETSSPVYSGAPERKQVLLGHIIATKTTNSVVTDDDMAIPSPDSHPDVSPGHKELGRTVCIHSLAVLPEFQGQGLGKTLIKAFVARLQVQDVAERVALIAHEHLVPYYTALGFESQGPSKAQFGGGGWIDMVQQISAPGIGED</sequence>
<dbReference type="PANTHER" id="PTHR10908">
    <property type="entry name" value="SEROTONIN N-ACETYLTRANSFERASE"/>
    <property type="match status" value="1"/>
</dbReference>
<feature type="domain" description="N-acetyltransferase" evidence="4">
    <location>
        <begin position="63"/>
        <end position="260"/>
    </location>
</feature>
<dbReference type="PANTHER" id="PTHR10908:SF0">
    <property type="entry name" value="SEROTONIN N-ACETYLTRANSFERASE"/>
    <property type="match status" value="1"/>
</dbReference>
<keyword evidence="1" id="KW-0808">Transferase</keyword>
<dbReference type="AlphaFoldDB" id="A0A1V8STS4"/>
<evidence type="ECO:0000313" key="6">
    <source>
        <dbReference type="Proteomes" id="UP000192596"/>
    </source>
</evidence>
<organism evidence="5 6">
    <name type="scientific">Cryoendolithus antarcticus</name>
    <dbReference type="NCBI Taxonomy" id="1507870"/>
    <lineage>
        <taxon>Eukaryota</taxon>
        <taxon>Fungi</taxon>
        <taxon>Dikarya</taxon>
        <taxon>Ascomycota</taxon>
        <taxon>Pezizomycotina</taxon>
        <taxon>Dothideomycetes</taxon>
        <taxon>Dothideomycetidae</taxon>
        <taxon>Cladosporiales</taxon>
        <taxon>Cladosporiaceae</taxon>
        <taxon>Cryoendolithus</taxon>
    </lineage>
</organism>
<dbReference type="Proteomes" id="UP000192596">
    <property type="component" value="Unassembled WGS sequence"/>
</dbReference>
<dbReference type="InParanoid" id="A0A1V8STS4"/>
<evidence type="ECO:0000256" key="1">
    <source>
        <dbReference type="ARBA" id="ARBA00022679"/>
    </source>
</evidence>
<dbReference type="CDD" id="cd04301">
    <property type="entry name" value="NAT_SF"/>
    <property type="match status" value="1"/>
</dbReference>
<dbReference type="OrthoDB" id="30840at2759"/>
<dbReference type="EMBL" id="NAJO01000027">
    <property type="protein sequence ID" value="OQO02459.1"/>
    <property type="molecule type" value="Genomic_DNA"/>
</dbReference>
<dbReference type="STRING" id="1507870.A0A1V8STS4"/>
<evidence type="ECO:0000259" key="4">
    <source>
        <dbReference type="PROSITE" id="PS51186"/>
    </source>
</evidence>
<dbReference type="InterPro" id="IPR000182">
    <property type="entry name" value="GNAT_dom"/>
</dbReference>
<dbReference type="Pfam" id="PF13673">
    <property type="entry name" value="Acetyltransf_10"/>
    <property type="match status" value="1"/>
</dbReference>
<comment type="caution">
    <text evidence="5">The sequence shown here is derived from an EMBL/GenBank/DDBJ whole genome shotgun (WGS) entry which is preliminary data.</text>
</comment>
<dbReference type="InterPro" id="IPR016181">
    <property type="entry name" value="Acyl_CoA_acyltransferase"/>
</dbReference>
<feature type="region of interest" description="Disordered" evidence="3">
    <location>
        <begin position="1"/>
        <end position="47"/>
    </location>
</feature>
<proteinExistence type="predicted"/>
<gene>
    <name evidence="5" type="ORF">B0A48_11986</name>
</gene>
<dbReference type="InterPro" id="IPR051635">
    <property type="entry name" value="SNAT-like"/>
</dbReference>
<evidence type="ECO:0000313" key="5">
    <source>
        <dbReference type="EMBL" id="OQO02459.1"/>
    </source>
</evidence>